<dbReference type="GO" id="GO:0005680">
    <property type="term" value="C:anaphase-promoting complex"/>
    <property type="evidence" value="ECO:0007669"/>
    <property type="project" value="TreeGrafter"/>
</dbReference>
<accession>A0A0N4V174</accession>
<protein>
    <submittedName>
        <fullName evidence="11">TPR_REGION domain-containing protein</fullName>
    </submittedName>
</protein>
<reference evidence="9 10" key="2">
    <citation type="submission" date="2018-10" db="EMBL/GenBank/DDBJ databases">
        <authorList>
            <consortium name="Pathogen Informatics"/>
        </authorList>
    </citation>
    <scope>NUCLEOTIDE SEQUENCE [LARGE SCALE GENOMIC DNA]</scope>
</reference>
<evidence type="ECO:0000256" key="2">
    <source>
        <dbReference type="ARBA" id="ARBA00022737"/>
    </source>
</evidence>
<evidence type="ECO:0000256" key="5">
    <source>
        <dbReference type="ARBA" id="ARBA00022803"/>
    </source>
</evidence>
<dbReference type="GO" id="GO:0031145">
    <property type="term" value="P:anaphase-promoting complex-dependent catabolic process"/>
    <property type="evidence" value="ECO:0007669"/>
    <property type="project" value="TreeGrafter"/>
</dbReference>
<keyword evidence="1" id="KW-0132">Cell division</keyword>
<evidence type="ECO:0000256" key="8">
    <source>
        <dbReference type="SAM" id="MobiDB-lite"/>
    </source>
</evidence>
<evidence type="ECO:0000313" key="11">
    <source>
        <dbReference type="WBParaSite" id="EVEC_0000369401-mRNA-1"/>
    </source>
</evidence>
<keyword evidence="2" id="KW-0677">Repeat</keyword>
<dbReference type="InterPro" id="IPR011990">
    <property type="entry name" value="TPR-like_helical_dom_sf"/>
</dbReference>
<dbReference type="Pfam" id="PF13424">
    <property type="entry name" value="TPR_12"/>
    <property type="match status" value="1"/>
</dbReference>
<proteinExistence type="predicted"/>
<reference evidence="11" key="1">
    <citation type="submission" date="2017-02" db="UniProtKB">
        <authorList>
            <consortium name="WormBaseParasite"/>
        </authorList>
    </citation>
    <scope>IDENTIFICATION</scope>
</reference>
<dbReference type="AlphaFoldDB" id="A0A0N4V174"/>
<keyword evidence="5 7" id="KW-0802">TPR repeat</keyword>
<evidence type="ECO:0000256" key="7">
    <source>
        <dbReference type="PROSITE-ProRule" id="PRU00339"/>
    </source>
</evidence>
<evidence type="ECO:0000313" key="9">
    <source>
        <dbReference type="EMBL" id="VDD88259.1"/>
    </source>
</evidence>
<feature type="repeat" description="TPR" evidence="7">
    <location>
        <begin position="540"/>
        <end position="573"/>
    </location>
</feature>
<dbReference type="STRING" id="51028.A0A0N4V174"/>
<dbReference type="Gene3D" id="1.25.40.10">
    <property type="entry name" value="Tetratricopeptide repeat domain"/>
    <property type="match status" value="1"/>
</dbReference>
<feature type="region of interest" description="Disordered" evidence="8">
    <location>
        <begin position="639"/>
        <end position="703"/>
    </location>
</feature>
<gene>
    <name evidence="9" type="ORF">EVEC_LOCUS3402</name>
</gene>
<dbReference type="PANTHER" id="PTHR12558">
    <property type="entry name" value="CELL DIVISION CYCLE 16,23,27"/>
    <property type="match status" value="1"/>
</dbReference>
<dbReference type="InterPro" id="IPR019734">
    <property type="entry name" value="TPR_rpt"/>
</dbReference>
<keyword evidence="4" id="KW-0833">Ubl conjugation pathway</keyword>
<evidence type="ECO:0000313" key="10">
    <source>
        <dbReference type="Proteomes" id="UP000274131"/>
    </source>
</evidence>
<dbReference type="GO" id="GO:0005737">
    <property type="term" value="C:cytoplasm"/>
    <property type="evidence" value="ECO:0007669"/>
    <property type="project" value="TreeGrafter"/>
</dbReference>
<dbReference type="WBParaSite" id="EVEC_0000369401-mRNA-1">
    <property type="protein sequence ID" value="EVEC_0000369401-mRNA-1"/>
    <property type="gene ID" value="EVEC_0000369401"/>
</dbReference>
<evidence type="ECO:0000256" key="4">
    <source>
        <dbReference type="ARBA" id="ARBA00022786"/>
    </source>
</evidence>
<evidence type="ECO:0000256" key="1">
    <source>
        <dbReference type="ARBA" id="ARBA00022618"/>
    </source>
</evidence>
<name>A0A0N4V174_ENTVE</name>
<feature type="compositionally biased region" description="Polar residues" evidence="8">
    <location>
        <begin position="671"/>
        <end position="692"/>
    </location>
</feature>
<dbReference type="GO" id="GO:0016567">
    <property type="term" value="P:protein ubiquitination"/>
    <property type="evidence" value="ECO:0007669"/>
    <property type="project" value="TreeGrafter"/>
</dbReference>
<dbReference type="PROSITE" id="PS50005">
    <property type="entry name" value="TPR"/>
    <property type="match status" value="2"/>
</dbReference>
<organism evidence="11">
    <name type="scientific">Enterobius vermicularis</name>
    <name type="common">Human pinworm</name>
    <dbReference type="NCBI Taxonomy" id="51028"/>
    <lineage>
        <taxon>Eukaryota</taxon>
        <taxon>Metazoa</taxon>
        <taxon>Ecdysozoa</taxon>
        <taxon>Nematoda</taxon>
        <taxon>Chromadorea</taxon>
        <taxon>Rhabditida</taxon>
        <taxon>Spirurina</taxon>
        <taxon>Oxyuridomorpha</taxon>
        <taxon>Oxyuroidea</taxon>
        <taxon>Oxyuridae</taxon>
        <taxon>Enterobius</taxon>
    </lineage>
</organism>
<evidence type="ECO:0000256" key="6">
    <source>
        <dbReference type="ARBA" id="ARBA00023306"/>
    </source>
</evidence>
<evidence type="ECO:0000256" key="3">
    <source>
        <dbReference type="ARBA" id="ARBA00022776"/>
    </source>
</evidence>
<keyword evidence="6" id="KW-0131">Cell cycle</keyword>
<keyword evidence="10" id="KW-1185">Reference proteome</keyword>
<dbReference type="PANTHER" id="PTHR12558:SF9">
    <property type="entry name" value="CELL DIVISION CYCLE PROTEIN 16 HOMOLOG"/>
    <property type="match status" value="1"/>
</dbReference>
<dbReference type="Proteomes" id="UP000274131">
    <property type="component" value="Unassembled WGS sequence"/>
</dbReference>
<dbReference type="SMART" id="SM00028">
    <property type="entry name" value="TPR"/>
    <property type="match status" value="5"/>
</dbReference>
<dbReference type="EMBL" id="UXUI01007587">
    <property type="protein sequence ID" value="VDD88259.1"/>
    <property type="molecule type" value="Genomic_DNA"/>
</dbReference>
<feature type="repeat" description="TPR" evidence="7">
    <location>
        <begin position="574"/>
        <end position="607"/>
    </location>
</feature>
<sequence length="703" mass="80057">MLPVNFYRPLSRTQETPRQCKNSATATVTNPNTLSEIEAIDGLIQRYLQTAQRKTALFWIDKRLSLCQKEKQPPSFLDMAEFLKVNKAPFCHYDNLQLFEALATIEEWTRTITFIRQYELITKHVVFAYYYVNALYHRKLYEEILKLKLNSLDGFTSPVSSVEPFRSEVFGAKSYLPGIKDKTVLDVLAENLKLEASLLVLLGKTYLINQNRRDAQLCLQAVIDKDPCMTEALELIQKFNLFKSKLEFEKLVEKVSSANCGVKDAFKHFYFLRGHFISKPEQDALLEISSTDFSLRTAYATYLYQVGDIAGAYKVTSKILDETGIYQLFTLATLYFFCFKDCLLVHIATLVLLQKNQDLFILGHRLVDTQPDDEISWYTVGCYYYSIRNYAMAKNFLSQYIAKNFFLDKCTMMKPSFGEGWLAFGHVLTAESEHEQATNCYLRASRVHEGSFEPFMYAGLEYAYANSIKLAQEFLKDSAEHAGQNALVFHEQACIFYMNKDYNSADEYFTKALKVAYGRPVSDKVNVVNLLYLTLSDFWEPLINNLAHIRRRRGEHGDSLKFYQKSLTMRPRNAAALCGMATTYASLGEFELAVQFFNEALGVAPQNQDEVPDNIMSQTDAEIFAEKLDGRLERFMGVMGKKARKKQGRSRSLTNSSKPAEETGVPGPSIKISTVVLQVNSQDSKATSSVGSTAEMEIDEGDE</sequence>
<dbReference type="OrthoDB" id="10006270at2759"/>
<dbReference type="SUPFAM" id="SSF48452">
    <property type="entry name" value="TPR-like"/>
    <property type="match status" value="3"/>
</dbReference>
<dbReference type="GO" id="GO:0045842">
    <property type="term" value="P:positive regulation of mitotic metaphase/anaphase transition"/>
    <property type="evidence" value="ECO:0007669"/>
    <property type="project" value="TreeGrafter"/>
</dbReference>
<keyword evidence="3" id="KW-0498">Mitosis</keyword>
<dbReference type="GO" id="GO:0051301">
    <property type="term" value="P:cell division"/>
    <property type="evidence" value="ECO:0007669"/>
    <property type="project" value="UniProtKB-KW"/>
</dbReference>